<dbReference type="EMBL" id="CP017174">
    <property type="protein sequence ID" value="QDE67341.1"/>
    <property type="molecule type" value="Genomic_DNA"/>
</dbReference>
<proteinExistence type="predicted"/>
<dbReference type="Gene3D" id="1.25.10.10">
    <property type="entry name" value="Leucine-rich Repeat Variant"/>
    <property type="match status" value="1"/>
</dbReference>
<dbReference type="InterPro" id="IPR016024">
    <property type="entry name" value="ARM-type_fold"/>
</dbReference>
<evidence type="ECO:0000313" key="2">
    <source>
        <dbReference type="Proteomes" id="UP000320179"/>
    </source>
</evidence>
<gene>
    <name evidence="1" type="ORF">BHS09_10275</name>
</gene>
<dbReference type="InterPro" id="IPR011989">
    <property type="entry name" value="ARM-like"/>
</dbReference>
<evidence type="ECO:0000313" key="1">
    <source>
        <dbReference type="EMBL" id="QDE67341.1"/>
    </source>
</evidence>
<organism evidence="1 2">
    <name type="scientific">Myxococcus xanthus</name>
    <dbReference type="NCBI Taxonomy" id="34"/>
    <lineage>
        <taxon>Bacteria</taxon>
        <taxon>Pseudomonadati</taxon>
        <taxon>Myxococcota</taxon>
        <taxon>Myxococcia</taxon>
        <taxon>Myxococcales</taxon>
        <taxon>Cystobacterineae</taxon>
        <taxon>Myxococcaceae</taxon>
        <taxon>Myxococcus</taxon>
    </lineage>
</organism>
<name>A0AAE6KRN5_MYXXA</name>
<reference evidence="1 2" key="1">
    <citation type="journal article" date="2019" name="Science">
        <title>Social genes are selection hotspots in kin groups of a soil microbe.</title>
        <authorList>
            <person name="Wielgoss S."/>
            <person name="Wolfensberger R."/>
            <person name="Sun L."/>
            <person name="Fiegna F."/>
            <person name="Velicer G.J."/>
        </authorList>
    </citation>
    <scope>NUCLEOTIDE SEQUENCE [LARGE SCALE GENOMIC DNA]</scope>
    <source>
        <strain evidence="1 2">MC3.5.9c15</strain>
    </source>
</reference>
<protein>
    <recommendedName>
        <fullName evidence="3">HEAT repeat domain-containing protein</fullName>
    </recommendedName>
</protein>
<dbReference type="AlphaFoldDB" id="A0AAE6KRN5"/>
<sequence>MWSSRENICAQLISLLKATPPEHFDTRRRIVWMLGSFGGVEQLPLFRALLFDPNEDFNVQDLALRAGARHGLQLSPREFIQLDEDHRERMGPGFTLVDLISFARLATFSPDLEAALLQLPPRPRGRLLIAQRRGHSAPQSPERTQAQRASKARLDRHPFHPFRFPFPEQGVVAQPYALAEWLFERWYHSDRHAIREEVDPYEQLNLCIALTWKERPEAWRLLTEWCQDMSAEELERDLIRVDWGVSRDELARITRTHPALHHRAAEALLLPLPDLIAHWGEERLLHRLERVVRAESVACKVPYNLVKHHPAFHWANDLLFQWDVARRRVLYPLLCDADVASQVRSHLLEHLSDHDRPAAVRWARAAERYPGNAPLIGTVVQHAALNTPTPEDRPLLLSALRNPDARIRGLAIEGLLALGESGPAWVDRLLSLAHEPHPEVRIPAAAGLVQQGQREWLTPLQQLTLDAPTPFLRAEALRWLGLLDGNASRALFLQVLASAPSPKGDSHGCPCCPCLPAVFSPEVEAAIEALSRLGTDEDLSALLDAGVRLGCTLQLEEQWTHHLARRGDRMNCNEPPGG</sequence>
<dbReference type="Proteomes" id="UP000320179">
    <property type="component" value="Chromosome"/>
</dbReference>
<dbReference type="SUPFAM" id="SSF48371">
    <property type="entry name" value="ARM repeat"/>
    <property type="match status" value="1"/>
</dbReference>
<accession>A0AAE6KRN5</accession>
<evidence type="ECO:0008006" key="3">
    <source>
        <dbReference type="Google" id="ProtNLM"/>
    </source>
</evidence>